<sequence length="198" mass="21215">MERRWGNQRIELTIGDITEQKLDIIVNAANSRLAGGGGVDGAIHAAGGPAIMEETRRRYPQGCPTGSAVISGAGKLHAQYVIHAVGPIWQGGHAGEEKLLQSAYCRCLELAAAHDASSVAFPALSCGAYGYPLRRAAEVALKTAILWVPNHQQPKLIRFVLYSESPYEVFASVLEDLTGDSGKPRSSKISEDDDDCAR</sequence>
<dbReference type="Gene3D" id="3.40.220.10">
    <property type="entry name" value="Leucine Aminopeptidase, subunit E, domain 1"/>
    <property type="match status" value="1"/>
</dbReference>
<evidence type="ECO:0000256" key="1">
    <source>
        <dbReference type="SAM" id="MobiDB-lite"/>
    </source>
</evidence>
<dbReference type="InterPro" id="IPR043472">
    <property type="entry name" value="Macro_dom-like"/>
</dbReference>
<proteinExistence type="predicted"/>
<reference evidence="3 4" key="1">
    <citation type="submission" date="2018-02" db="EMBL/GenBank/DDBJ databases">
        <title>Comparative genomes isolates from brazilian mangrove.</title>
        <authorList>
            <person name="Araujo J.E."/>
            <person name="Taketani R.G."/>
            <person name="Silva M.C.P."/>
            <person name="Loureco M.V."/>
            <person name="Andreote F.D."/>
        </authorList>
    </citation>
    <scope>NUCLEOTIDE SEQUENCE [LARGE SCALE GENOMIC DNA]</scope>
    <source>
        <strain evidence="3 4">NAP PRIS-MGV</strain>
    </source>
</reference>
<dbReference type="SMART" id="SM00506">
    <property type="entry name" value="A1pp"/>
    <property type="match status" value="1"/>
</dbReference>
<name>A0A2S8FSE7_9BACT</name>
<accession>A0A2S8FSE7</accession>
<evidence type="ECO:0000259" key="2">
    <source>
        <dbReference type="PROSITE" id="PS51154"/>
    </source>
</evidence>
<organism evidence="3 4">
    <name type="scientific">Blastopirellula marina</name>
    <dbReference type="NCBI Taxonomy" id="124"/>
    <lineage>
        <taxon>Bacteria</taxon>
        <taxon>Pseudomonadati</taxon>
        <taxon>Planctomycetota</taxon>
        <taxon>Planctomycetia</taxon>
        <taxon>Pirellulales</taxon>
        <taxon>Pirellulaceae</taxon>
        <taxon>Blastopirellula</taxon>
    </lineage>
</organism>
<feature type="region of interest" description="Disordered" evidence="1">
    <location>
        <begin position="178"/>
        <end position="198"/>
    </location>
</feature>
<dbReference type="OrthoDB" id="6194521at2"/>
<dbReference type="CDD" id="cd02908">
    <property type="entry name" value="Macro_OAADPr_deacetylase"/>
    <property type="match status" value="1"/>
</dbReference>
<evidence type="ECO:0000313" key="4">
    <source>
        <dbReference type="Proteomes" id="UP000239388"/>
    </source>
</evidence>
<dbReference type="PROSITE" id="PS51154">
    <property type="entry name" value="MACRO"/>
    <property type="match status" value="1"/>
</dbReference>
<dbReference type="AlphaFoldDB" id="A0A2S8FSE7"/>
<feature type="domain" description="Macro" evidence="2">
    <location>
        <begin position="1"/>
        <end position="178"/>
    </location>
</feature>
<dbReference type="PANTHER" id="PTHR11106:SF27">
    <property type="entry name" value="MACRO DOMAIN-CONTAINING PROTEIN"/>
    <property type="match status" value="1"/>
</dbReference>
<dbReference type="EMBL" id="PUIB01000016">
    <property type="protein sequence ID" value="PQO35106.1"/>
    <property type="molecule type" value="Genomic_DNA"/>
</dbReference>
<gene>
    <name evidence="3" type="ORF">C5Y98_14225</name>
</gene>
<dbReference type="SUPFAM" id="SSF52949">
    <property type="entry name" value="Macro domain-like"/>
    <property type="match status" value="1"/>
</dbReference>
<dbReference type="RefSeq" id="WP_105354928.1">
    <property type="nucleotide sequence ID" value="NZ_PUIB01000016.1"/>
</dbReference>
<dbReference type="Proteomes" id="UP000239388">
    <property type="component" value="Unassembled WGS sequence"/>
</dbReference>
<dbReference type="PANTHER" id="PTHR11106">
    <property type="entry name" value="GANGLIOSIDE INDUCED DIFFERENTIATION ASSOCIATED PROTEIN 2-RELATED"/>
    <property type="match status" value="1"/>
</dbReference>
<dbReference type="InterPro" id="IPR002589">
    <property type="entry name" value="Macro_dom"/>
</dbReference>
<comment type="caution">
    <text evidence="3">The sequence shown here is derived from an EMBL/GenBank/DDBJ whole genome shotgun (WGS) entry which is preliminary data.</text>
</comment>
<evidence type="ECO:0000313" key="3">
    <source>
        <dbReference type="EMBL" id="PQO35106.1"/>
    </source>
</evidence>
<protein>
    <submittedName>
        <fullName evidence="3">RNase III inhibitor</fullName>
    </submittedName>
</protein>
<dbReference type="Pfam" id="PF01661">
    <property type="entry name" value="Macro"/>
    <property type="match status" value="1"/>
</dbReference>